<dbReference type="Pfam" id="PF08245">
    <property type="entry name" value="Mur_ligase_M"/>
    <property type="match status" value="1"/>
</dbReference>
<evidence type="ECO:0000313" key="13">
    <source>
        <dbReference type="EMBL" id="RFU83565.1"/>
    </source>
</evidence>
<dbReference type="SUPFAM" id="SSF53244">
    <property type="entry name" value="MurD-like peptide ligases, peptide-binding domain"/>
    <property type="match status" value="1"/>
</dbReference>
<comment type="catalytic activity">
    <reaction evidence="9 10">
        <text>UDP-N-acetyl-alpha-D-muramoyl-L-alanine + D-glutamate + ATP = UDP-N-acetyl-alpha-D-muramoyl-L-alanyl-D-glutamate + ADP + phosphate + H(+)</text>
        <dbReference type="Rhea" id="RHEA:16429"/>
        <dbReference type="ChEBI" id="CHEBI:15378"/>
        <dbReference type="ChEBI" id="CHEBI:29986"/>
        <dbReference type="ChEBI" id="CHEBI:30616"/>
        <dbReference type="ChEBI" id="CHEBI:43474"/>
        <dbReference type="ChEBI" id="CHEBI:83898"/>
        <dbReference type="ChEBI" id="CHEBI:83900"/>
        <dbReference type="ChEBI" id="CHEBI:456216"/>
        <dbReference type="EC" id="6.3.2.9"/>
    </reaction>
</comment>
<dbReference type="EMBL" id="QUAK01000194">
    <property type="protein sequence ID" value="RFU83565.1"/>
    <property type="molecule type" value="Genomic_DNA"/>
</dbReference>
<evidence type="ECO:0000256" key="9">
    <source>
        <dbReference type="HAMAP-Rule" id="MF_00639"/>
    </source>
</evidence>
<reference evidence="13 14" key="1">
    <citation type="submission" date="2018-08" db="EMBL/GenBank/DDBJ databases">
        <title>Isolation, diversity and antifungal activity of Actinobacteria from wheat.</title>
        <authorList>
            <person name="Han C."/>
        </authorList>
    </citation>
    <scope>NUCLEOTIDE SEQUENCE [LARGE SCALE GENOMIC DNA]</scope>
    <source>
        <strain evidence="13 14">NEAU-YY421</strain>
    </source>
</reference>
<feature type="binding site" evidence="9">
    <location>
        <begin position="118"/>
        <end position="124"/>
    </location>
    <ligand>
        <name>ATP</name>
        <dbReference type="ChEBI" id="CHEBI:30616"/>
    </ligand>
</feature>
<keyword evidence="9 10" id="KW-0573">Peptidoglycan synthesis</keyword>
<gene>
    <name evidence="9" type="primary">murD</name>
    <name evidence="13" type="ORF">DY218_27025</name>
</gene>
<name>A0A372LZ85_9ACTN</name>
<dbReference type="Pfam" id="PF21799">
    <property type="entry name" value="MurD-like_N"/>
    <property type="match status" value="1"/>
</dbReference>
<keyword evidence="9 10" id="KW-0961">Cell wall biogenesis/degradation</keyword>
<comment type="similarity">
    <text evidence="9">Belongs to the MurCDEF family.</text>
</comment>
<dbReference type="EC" id="6.3.2.9" evidence="9 10"/>
<organism evidence="13 14">
    <name type="scientific">Streptomyces triticagri</name>
    <dbReference type="NCBI Taxonomy" id="2293568"/>
    <lineage>
        <taxon>Bacteria</taxon>
        <taxon>Bacillati</taxon>
        <taxon>Actinomycetota</taxon>
        <taxon>Actinomycetes</taxon>
        <taxon>Kitasatosporales</taxon>
        <taxon>Streptomycetaceae</taxon>
        <taxon>Streptomyces</taxon>
    </lineage>
</organism>
<keyword evidence="6 9" id="KW-0547">Nucleotide-binding</keyword>
<comment type="function">
    <text evidence="9 10">Cell wall formation. Catalyzes the addition of glutamate to the nucleotide precursor UDP-N-acetylmuramoyl-L-alanine (UMA).</text>
</comment>
<evidence type="ECO:0000256" key="10">
    <source>
        <dbReference type="RuleBase" id="RU003664"/>
    </source>
</evidence>
<dbReference type="UniPathway" id="UPA00219"/>
<dbReference type="GO" id="GO:0008764">
    <property type="term" value="F:UDP-N-acetylmuramoylalanine-D-glutamate ligase activity"/>
    <property type="evidence" value="ECO:0007669"/>
    <property type="project" value="UniProtKB-UniRule"/>
</dbReference>
<dbReference type="GO" id="GO:0004326">
    <property type="term" value="F:tetrahydrofolylpolyglutamate synthase activity"/>
    <property type="evidence" value="ECO:0007669"/>
    <property type="project" value="InterPro"/>
</dbReference>
<keyword evidence="8 9" id="KW-0131">Cell cycle</keyword>
<evidence type="ECO:0000259" key="11">
    <source>
        <dbReference type="Pfam" id="PF02875"/>
    </source>
</evidence>
<dbReference type="PANTHER" id="PTHR43692">
    <property type="entry name" value="UDP-N-ACETYLMURAMOYLALANINE--D-GLUTAMATE LIGASE"/>
    <property type="match status" value="1"/>
</dbReference>
<evidence type="ECO:0000256" key="8">
    <source>
        <dbReference type="ARBA" id="ARBA00023306"/>
    </source>
</evidence>
<dbReference type="OrthoDB" id="9809796at2"/>
<keyword evidence="14" id="KW-1185">Reference proteome</keyword>
<dbReference type="HAMAP" id="MF_00639">
    <property type="entry name" value="MurD"/>
    <property type="match status" value="1"/>
</dbReference>
<evidence type="ECO:0000256" key="5">
    <source>
        <dbReference type="ARBA" id="ARBA00022618"/>
    </source>
</evidence>
<comment type="subcellular location">
    <subcellularLocation>
        <location evidence="1 9 10">Cytoplasm</location>
    </subcellularLocation>
</comment>
<evidence type="ECO:0000256" key="4">
    <source>
        <dbReference type="ARBA" id="ARBA00022598"/>
    </source>
</evidence>
<dbReference type="Gene3D" id="3.40.1190.10">
    <property type="entry name" value="Mur-like, catalytic domain"/>
    <property type="match status" value="1"/>
</dbReference>
<evidence type="ECO:0000313" key="14">
    <source>
        <dbReference type="Proteomes" id="UP000263094"/>
    </source>
</evidence>
<dbReference type="InterPro" id="IPR013221">
    <property type="entry name" value="Mur_ligase_cen"/>
</dbReference>
<dbReference type="Gene3D" id="3.40.50.720">
    <property type="entry name" value="NAD(P)-binding Rossmann-like Domain"/>
    <property type="match status" value="1"/>
</dbReference>
<dbReference type="AlphaFoldDB" id="A0A372LZ85"/>
<dbReference type="GO" id="GO:0009252">
    <property type="term" value="P:peptidoglycan biosynthetic process"/>
    <property type="evidence" value="ECO:0007669"/>
    <property type="project" value="UniProtKB-UniRule"/>
</dbReference>
<evidence type="ECO:0000256" key="7">
    <source>
        <dbReference type="ARBA" id="ARBA00022840"/>
    </source>
</evidence>
<feature type="domain" description="Mur ligase C-terminal" evidence="11">
    <location>
        <begin position="323"/>
        <end position="442"/>
    </location>
</feature>
<keyword evidence="5 9" id="KW-0132">Cell division</keyword>
<keyword evidence="4 9" id="KW-0436">Ligase</keyword>
<dbReference type="InterPro" id="IPR018109">
    <property type="entry name" value="Folylpolyglutamate_synth_CS"/>
</dbReference>
<dbReference type="InterPro" id="IPR005762">
    <property type="entry name" value="MurD"/>
</dbReference>
<dbReference type="Pfam" id="PF02875">
    <property type="entry name" value="Mur_ligase_C"/>
    <property type="match status" value="1"/>
</dbReference>
<dbReference type="Proteomes" id="UP000263094">
    <property type="component" value="Unassembled WGS sequence"/>
</dbReference>
<dbReference type="GO" id="GO:0051301">
    <property type="term" value="P:cell division"/>
    <property type="evidence" value="ECO:0007669"/>
    <property type="project" value="UniProtKB-KW"/>
</dbReference>
<keyword evidence="7 9" id="KW-0067">ATP-binding</keyword>
<proteinExistence type="inferred from homology"/>
<evidence type="ECO:0000256" key="2">
    <source>
        <dbReference type="ARBA" id="ARBA00004752"/>
    </source>
</evidence>
<accession>A0A372LZ85</accession>
<sequence>MSTWQGKRVTVAGLGVSGIPAARVLHARGAEVTVVNDGDDERSRAQAAELTAEGITVRLGDGATLPEGTELIVTTPGWQPDKPLFAAAERAGIEVWGDVELAWRLRGPDSAPWLAVTGTNGKTTTVRMLASILEAAGLRTAAVGNIGVSLLDAVLGDETYDVLAVELSSYQLHWSPSLRAHSAAVLNLAPDHLDWHGSMEAYAADKGRIYEGNRVACVYNVADPATEDLVREADVEEGCRAIGFTLGTPGPSQLGVVEGLLVDRAFVPDRQKQAQELAEVADVRPPAPHNVANALAAAALARAFGVEATAVRDGLRSFRPDPHRIELVSEVAEVTYIDDSKATNPHAAEASLAAYESIVWIAGGLAKGASFDDLVRGAAGRLRGVVLIGKERHLIREALGRHAPEVPVVDLERTDTGAMSAAVREAARLAAPGDTVLMAPACASMDMFVNYNKRGEAFADAVHALAAEGAGPAGAGSA</sequence>
<keyword evidence="3 9" id="KW-0963">Cytoplasm</keyword>
<evidence type="ECO:0000256" key="6">
    <source>
        <dbReference type="ARBA" id="ARBA00022741"/>
    </source>
</evidence>
<dbReference type="GO" id="GO:0005737">
    <property type="term" value="C:cytoplasm"/>
    <property type="evidence" value="ECO:0007669"/>
    <property type="project" value="UniProtKB-SubCell"/>
</dbReference>
<dbReference type="GO" id="GO:0005524">
    <property type="term" value="F:ATP binding"/>
    <property type="evidence" value="ECO:0007669"/>
    <property type="project" value="UniProtKB-UniRule"/>
</dbReference>
<evidence type="ECO:0000256" key="3">
    <source>
        <dbReference type="ARBA" id="ARBA00022490"/>
    </source>
</evidence>
<dbReference type="RefSeq" id="WP_128558724.1">
    <property type="nucleotide sequence ID" value="NZ_QUAK01000194.1"/>
</dbReference>
<evidence type="ECO:0000256" key="1">
    <source>
        <dbReference type="ARBA" id="ARBA00004496"/>
    </source>
</evidence>
<dbReference type="PANTHER" id="PTHR43692:SF1">
    <property type="entry name" value="UDP-N-ACETYLMURAMOYLALANINE--D-GLUTAMATE LIGASE"/>
    <property type="match status" value="1"/>
</dbReference>
<dbReference type="Gene3D" id="3.90.190.20">
    <property type="entry name" value="Mur ligase, C-terminal domain"/>
    <property type="match status" value="1"/>
</dbReference>
<evidence type="ECO:0000259" key="12">
    <source>
        <dbReference type="Pfam" id="PF08245"/>
    </source>
</evidence>
<comment type="pathway">
    <text evidence="2 9 10">Cell wall biogenesis; peptidoglycan biosynthesis.</text>
</comment>
<dbReference type="SUPFAM" id="SSF53623">
    <property type="entry name" value="MurD-like peptide ligases, catalytic domain"/>
    <property type="match status" value="1"/>
</dbReference>
<dbReference type="PROSITE" id="PS01011">
    <property type="entry name" value="FOLYLPOLYGLU_SYNT_1"/>
    <property type="match status" value="1"/>
</dbReference>
<keyword evidence="9 10" id="KW-0133">Cell shape</keyword>
<dbReference type="InterPro" id="IPR004101">
    <property type="entry name" value="Mur_ligase_C"/>
</dbReference>
<dbReference type="InterPro" id="IPR036615">
    <property type="entry name" value="Mur_ligase_C_dom_sf"/>
</dbReference>
<protein>
    <recommendedName>
        <fullName evidence="9 10">UDP-N-acetylmuramoylalanine--D-glutamate ligase</fullName>
        <ecNumber evidence="9 10">6.3.2.9</ecNumber>
    </recommendedName>
    <alternativeName>
        <fullName evidence="9">D-glutamic acid-adding enzyme</fullName>
    </alternativeName>
    <alternativeName>
        <fullName evidence="9">UDP-N-acetylmuramoyl-L-alanyl-D-glutamate synthetase</fullName>
    </alternativeName>
</protein>
<comment type="caution">
    <text evidence="13">The sequence shown here is derived from an EMBL/GenBank/DDBJ whole genome shotgun (WGS) entry which is preliminary data.</text>
</comment>
<dbReference type="InterPro" id="IPR036565">
    <property type="entry name" value="Mur-like_cat_sf"/>
</dbReference>
<feature type="domain" description="Mur ligase central" evidence="12">
    <location>
        <begin position="116"/>
        <end position="301"/>
    </location>
</feature>
<dbReference type="GO" id="GO:0071555">
    <property type="term" value="P:cell wall organization"/>
    <property type="evidence" value="ECO:0007669"/>
    <property type="project" value="UniProtKB-KW"/>
</dbReference>
<dbReference type="NCBIfam" id="TIGR01087">
    <property type="entry name" value="murD"/>
    <property type="match status" value="1"/>
</dbReference>
<dbReference type="SUPFAM" id="SSF51984">
    <property type="entry name" value="MurCD N-terminal domain"/>
    <property type="match status" value="1"/>
</dbReference>
<dbReference type="GO" id="GO:0008360">
    <property type="term" value="P:regulation of cell shape"/>
    <property type="evidence" value="ECO:0007669"/>
    <property type="project" value="UniProtKB-KW"/>
</dbReference>